<sequence length="543" mass="62435">MKALLIYPQFPQSFWSYDRFMEIAGLKAVLPPLGMITVAALLPKDWEIRFYDRNVNLETEADWEWCDLVILSAMLVQKPDFHALIQKAVRLGKKVAVGGPYPTSIPQDALDSGAHYLVLDEGELTVPQFLEALKGKKEQGIFRSLEKPDVTQSPMPRFDLLQRDAYLMMAIQFSRGCPFNCEFCDIIVLYGRKPRTKEPHQTIAELQALYDLGWRGSLFIVDDNFIGNQRNVKRFLRELIPWMKQHDYPFTFITEASVNLAEDDELLQLMNEAGFYAVFLGIETPDQDSLQVTQKLQNTRNPLIEGCRKINEAGMLIYAGFILGFDGERPRAGERIQAFVEQTSIPQPMLGILQALPNTALWNRLQKEQRLVEGIGGVEVGDQNTLMNFIPTRSIDEIAREYVEGFWTLYEPRNYLRRCFQQCLSIGSLAKRKQTMQFSPGKGLQLVAQLIWHQGLRRPEIRGQFWQQLWTILLKKPQVLNMYLGLCAAGEHFWEYRALARERITQQLGYDPLRGPVLREQKPMLIKSNQIKSNTDNITEPVA</sequence>
<dbReference type="InterPro" id="IPR034466">
    <property type="entry name" value="Methyltransferase_Class_B"/>
</dbReference>
<organism evidence="7 8">
    <name type="scientific">Brasilonema sennae CENA114</name>
    <dbReference type="NCBI Taxonomy" id="415709"/>
    <lineage>
        <taxon>Bacteria</taxon>
        <taxon>Bacillati</taxon>
        <taxon>Cyanobacteriota</taxon>
        <taxon>Cyanophyceae</taxon>
        <taxon>Nostocales</taxon>
        <taxon>Scytonemataceae</taxon>
        <taxon>Brasilonema</taxon>
        <taxon>Bromeliae group (in: Brasilonema)</taxon>
    </lineage>
</organism>
<feature type="domain" description="Radical SAM core" evidence="6">
    <location>
        <begin position="163"/>
        <end position="396"/>
    </location>
</feature>
<keyword evidence="4" id="KW-0408">Iron</keyword>
<dbReference type="Gene3D" id="3.80.30.20">
    <property type="entry name" value="tm_1862 like domain"/>
    <property type="match status" value="1"/>
</dbReference>
<dbReference type="GO" id="GO:0051536">
    <property type="term" value="F:iron-sulfur cluster binding"/>
    <property type="evidence" value="ECO:0007669"/>
    <property type="project" value="UniProtKB-KW"/>
</dbReference>
<dbReference type="GO" id="GO:0046872">
    <property type="term" value="F:metal ion binding"/>
    <property type="evidence" value="ECO:0007669"/>
    <property type="project" value="UniProtKB-KW"/>
</dbReference>
<dbReference type="SUPFAM" id="SSF102114">
    <property type="entry name" value="Radical SAM enzymes"/>
    <property type="match status" value="1"/>
</dbReference>
<comment type="cofactor">
    <cofactor evidence="1">
        <name>[4Fe-4S] cluster</name>
        <dbReference type="ChEBI" id="CHEBI:49883"/>
    </cofactor>
</comment>
<evidence type="ECO:0000256" key="1">
    <source>
        <dbReference type="ARBA" id="ARBA00001966"/>
    </source>
</evidence>
<dbReference type="SFLD" id="SFLDG01123">
    <property type="entry name" value="methyltransferase_(Class_B)"/>
    <property type="match status" value="1"/>
</dbReference>
<protein>
    <submittedName>
        <fullName evidence="7">B12-binding domain-containing radical SAM protein</fullName>
    </submittedName>
</protein>
<dbReference type="CDD" id="cd01335">
    <property type="entry name" value="Radical_SAM"/>
    <property type="match status" value="1"/>
</dbReference>
<keyword evidence="2" id="KW-0949">S-adenosyl-L-methionine</keyword>
<evidence type="ECO:0000313" key="8">
    <source>
        <dbReference type="Proteomes" id="UP000503129"/>
    </source>
</evidence>
<evidence type="ECO:0000313" key="7">
    <source>
        <dbReference type="EMBL" id="QDL10441.1"/>
    </source>
</evidence>
<dbReference type="Pfam" id="PF13282">
    <property type="entry name" value="DUF4070"/>
    <property type="match status" value="1"/>
</dbReference>
<keyword evidence="8" id="KW-1185">Reference proteome</keyword>
<dbReference type="RefSeq" id="WP_171977229.1">
    <property type="nucleotide sequence ID" value="NZ_CAWOXK010000001.1"/>
</dbReference>
<dbReference type="EMBL" id="CP030118">
    <property type="protein sequence ID" value="QDL10441.1"/>
    <property type="molecule type" value="Genomic_DNA"/>
</dbReference>
<dbReference type="Pfam" id="PF04055">
    <property type="entry name" value="Radical_SAM"/>
    <property type="match status" value="1"/>
</dbReference>
<dbReference type="SFLD" id="SFLDF00303">
    <property type="entry name" value="hopanoid_C2-methyltransferase"/>
    <property type="match status" value="1"/>
</dbReference>
<dbReference type="SMART" id="SM00729">
    <property type="entry name" value="Elp3"/>
    <property type="match status" value="1"/>
</dbReference>
<dbReference type="InterPro" id="IPR006158">
    <property type="entry name" value="Cobalamin-bd"/>
</dbReference>
<gene>
    <name evidence="7" type="ORF">DP114_23365</name>
</gene>
<evidence type="ECO:0000256" key="3">
    <source>
        <dbReference type="ARBA" id="ARBA00022723"/>
    </source>
</evidence>
<evidence type="ECO:0000256" key="4">
    <source>
        <dbReference type="ARBA" id="ARBA00023004"/>
    </source>
</evidence>
<dbReference type="InterPro" id="IPR007197">
    <property type="entry name" value="rSAM"/>
</dbReference>
<dbReference type="PANTHER" id="PTHR43409:SF3">
    <property type="entry name" value="HYPOTHETICAL METHYLTRANSFERASE"/>
    <property type="match status" value="1"/>
</dbReference>
<dbReference type="InterPro" id="IPR034530">
    <property type="entry name" value="HpnP-like"/>
</dbReference>
<reference evidence="7 8" key="1">
    <citation type="submission" date="2018-06" db="EMBL/GenBank/DDBJ databases">
        <title>Comparative genomics of Brasilonema spp. strains.</title>
        <authorList>
            <person name="Alvarenga D.O."/>
            <person name="Fiore M.F."/>
            <person name="Varani A.M."/>
        </authorList>
    </citation>
    <scope>NUCLEOTIDE SEQUENCE [LARGE SCALE GENOMIC DNA]</scope>
    <source>
        <strain evidence="7 8">CENA114</strain>
    </source>
</reference>
<dbReference type="SFLD" id="SFLDS00029">
    <property type="entry name" value="Radical_SAM"/>
    <property type="match status" value="1"/>
</dbReference>
<dbReference type="Gene3D" id="3.40.50.280">
    <property type="entry name" value="Cobalamin-binding domain"/>
    <property type="match status" value="1"/>
</dbReference>
<evidence type="ECO:0000259" key="6">
    <source>
        <dbReference type="PROSITE" id="PS51918"/>
    </source>
</evidence>
<dbReference type="SFLD" id="SFLDG01082">
    <property type="entry name" value="B12-binding_domain_containing"/>
    <property type="match status" value="1"/>
</dbReference>
<dbReference type="InterPro" id="IPR051198">
    <property type="entry name" value="BchE-like"/>
</dbReference>
<accession>A0A856MLL7</accession>
<dbReference type="InterPro" id="IPR023404">
    <property type="entry name" value="rSAM_horseshoe"/>
</dbReference>
<dbReference type="Pfam" id="PF02310">
    <property type="entry name" value="B12-binding"/>
    <property type="match status" value="1"/>
</dbReference>
<proteinExistence type="predicted"/>
<dbReference type="GO" id="GO:0031419">
    <property type="term" value="F:cobalamin binding"/>
    <property type="evidence" value="ECO:0007669"/>
    <property type="project" value="InterPro"/>
</dbReference>
<keyword evidence="5" id="KW-0411">Iron-sulfur</keyword>
<dbReference type="InterPro" id="IPR025274">
    <property type="entry name" value="DUF4070"/>
</dbReference>
<dbReference type="GO" id="GO:0005829">
    <property type="term" value="C:cytosol"/>
    <property type="evidence" value="ECO:0007669"/>
    <property type="project" value="TreeGrafter"/>
</dbReference>
<dbReference type="KEGG" id="bsen:DP114_23365"/>
<dbReference type="InterPro" id="IPR006638">
    <property type="entry name" value="Elp3/MiaA/NifB-like_rSAM"/>
</dbReference>
<dbReference type="PROSITE" id="PS51918">
    <property type="entry name" value="RADICAL_SAM"/>
    <property type="match status" value="1"/>
</dbReference>
<evidence type="ECO:0000256" key="5">
    <source>
        <dbReference type="ARBA" id="ARBA00023014"/>
    </source>
</evidence>
<dbReference type="Proteomes" id="UP000503129">
    <property type="component" value="Chromosome"/>
</dbReference>
<name>A0A856MLL7_9CYAN</name>
<dbReference type="AlphaFoldDB" id="A0A856MLL7"/>
<dbReference type="GO" id="GO:0003824">
    <property type="term" value="F:catalytic activity"/>
    <property type="evidence" value="ECO:0007669"/>
    <property type="project" value="InterPro"/>
</dbReference>
<evidence type="ECO:0000256" key="2">
    <source>
        <dbReference type="ARBA" id="ARBA00022691"/>
    </source>
</evidence>
<dbReference type="PANTHER" id="PTHR43409">
    <property type="entry name" value="ANAEROBIC MAGNESIUM-PROTOPORPHYRIN IX MONOMETHYL ESTER CYCLASE-RELATED"/>
    <property type="match status" value="1"/>
</dbReference>
<dbReference type="InterPro" id="IPR058240">
    <property type="entry name" value="rSAM_sf"/>
</dbReference>
<keyword evidence="3" id="KW-0479">Metal-binding</keyword>